<reference evidence="9 10" key="1">
    <citation type="submission" date="2024-04" db="EMBL/GenBank/DDBJ databases">
        <authorList>
            <consortium name="Molecular Ecology Group"/>
        </authorList>
    </citation>
    <scope>NUCLEOTIDE SEQUENCE [LARGE SCALE GENOMIC DNA]</scope>
</reference>
<feature type="transmembrane region" description="Helical" evidence="8">
    <location>
        <begin position="232"/>
        <end position="250"/>
    </location>
</feature>
<keyword evidence="5 8" id="KW-1133">Transmembrane helix</keyword>
<evidence type="ECO:0000256" key="4">
    <source>
        <dbReference type="ARBA" id="ARBA00022729"/>
    </source>
</evidence>
<keyword evidence="3 8" id="KW-0812">Transmembrane</keyword>
<keyword evidence="7" id="KW-0539">Nucleus</keyword>
<organism evidence="9 10">
    <name type="scientific">Lasius platythorax</name>
    <dbReference type="NCBI Taxonomy" id="488582"/>
    <lineage>
        <taxon>Eukaryota</taxon>
        <taxon>Metazoa</taxon>
        <taxon>Ecdysozoa</taxon>
        <taxon>Arthropoda</taxon>
        <taxon>Hexapoda</taxon>
        <taxon>Insecta</taxon>
        <taxon>Pterygota</taxon>
        <taxon>Neoptera</taxon>
        <taxon>Endopterygota</taxon>
        <taxon>Hymenoptera</taxon>
        <taxon>Apocrita</taxon>
        <taxon>Aculeata</taxon>
        <taxon>Formicoidea</taxon>
        <taxon>Formicidae</taxon>
        <taxon>Formicinae</taxon>
        <taxon>Lasius</taxon>
        <taxon>Lasius</taxon>
    </lineage>
</organism>
<feature type="transmembrane region" description="Helical" evidence="8">
    <location>
        <begin position="202"/>
        <end position="220"/>
    </location>
</feature>
<keyword evidence="6 8" id="KW-0472">Membrane</keyword>
<protein>
    <recommendedName>
        <fullName evidence="11">Nuclear envelope integral membrane protein 1</fullName>
    </recommendedName>
</protein>
<evidence type="ECO:0000256" key="5">
    <source>
        <dbReference type="ARBA" id="ARBA00022989"/>
    </source>
</evidence>
<gene>
    <name evidence="9" type="ORF">LPLAT_LOCUS627</name>
</gene>
<evidence type="ECO:0000313" key="9">
    <source>
        <dbReference type="EMBL" id="CAL1673821.1"/>
    </source>
</evidence>
<evidence type="ECO:0000256" key="3">
    <source>
        <dbReference type="ARBA" id="ARBA00022692"/>
    </source>
</evidence>
<keyword evidence="10" id="KW-1185">Reference proteome</keyword>
<dbReference type="Proteomes" id="UP001497644">
    <property type="component" value="Chromosome 1"/>
</dbReference>
<dbReference type="PANTHER" id="PTHR13598">
    <property type="entry name" value="AT07567P-RELATED"/>
    <property type="match status" value="1"/>
</dbReference>
<dbReference type="AlphaFoldDB" id="A0AAV2N2H4"/>
<dbReference type="GO" id="GO:0005637">
    <property type="term" value="C:nuclear inner membrane"/>
    <property type="evidence" value="ECO:0007669"/>
    <property type="project" value="UniProtKB-SubCell"/>
</dbReference>
<dbReference type="EMBL" id="OZ034824">
    <property type="protein sequence ID" value="CAL1673821.1"/>
    <property type="molecule type" value="Genomic_DNA"/>
</dbReference>
<comment type="similarity">
    <text evidence="2">Belongs to the NEMP family.</text>
</comment>
<evidence type="ECO:0000256" key="8">
    <source>
        <dbReference type="SAM" id="Phobius"/>
    </source>
</evidence>
<evidence type="ECO:0000256" key="7">
    <source>
        <dbReference type="ARBA" id="ARBA00023242"/>
    </source>
</evidence>
<feature type="transmembrane region" description="Helical" evidence="8">
    <location>
        <begin position="146"/>
        <end position="165"/>
    </location>
</feature>
<dbReference type="InterPro" id="IPR019358">
    <property type="entry name" value="NEMP_fam"/>
</dbReference>
<feature type="transmembrane region" description="Helical" evidence="8">
    <location>
        <begin position="171"/>
        <end position="190"/>
    </location>
</feature>
<keyword evidence="4" id="KW-0732">Signal</keyword>
<accession>A0AAV2N2H4</accession>
<evidence type="ECO:0008006" key="11">
    <source>
        <dbReference type="Google" id="ProtNLM"/>
    </source>
</evidence>
<evidence type="ECO:0000256" key="6">
    <source>
        <dbReference type="ARBA" id="ARBA00023136"/>
    </source>
</evidence>
<evidence type="ECO:0000313" key="10">
    <source>
        <dbReference type="Proteomes" id="UP001497644"/>
    </source>
</evidence>
<sequence length="406" mass="48145">MNGTAELTKWIFIYICLFQCVYAQRILEKPKIYFLNAGDTVENNIPGLKTYCHTAMSKYLTHIWRTMTMHLNTKSDSYVLYDGKTPEEIHQKHNENQRSWSLSLFDTGKHKQLKINPFENICIGVYIDSSNESEYIMSLTETRINVWRLTMMIIGIIIFWFAQILSRNSLFYYACGIIFGVTLSIIILIYMAGKLIPRGRVMYLMFAASMSLYLAQVLWENTQLIIVQYREWVMWYILVTSLISFVICYRFGPVTNKRTKQIIQWFLQFMGLAMVYNSSHFYEASFSCCVVLVLLYNFPKAVLERGKRYWQIRFPEKRKLLSKDQYRQEGIRQTRKALKQLQNYCSSPECNPWKTVLRLKDPIRFAQFMEGEPHLSEYEVDEHEEEVSKILEKDEYTDDDDDDDSY</sequence>
<proteinExistence type="inferred from homology"/>
<comment type="subcellular location">
    <subcellularLocation>
        <location evidence="1">Nucleus inner membrane</location>
        <topology evidence="1">Multi-pass membrane protein</topology>
        <orientation evidence="1">Nucleoplasmic side</orientation>
    </subcellularLocation>
</comment>
<dbReference type="Pfam" id="PF10225">
    <property type="entry name" value="NEMP"/>
    <property type="match status" value="1"/>
</dbReference>
<name>A0AAV2N2H4_9HYME</name>
<dbReference type="PANTHER" id="PTHR13598:SF1">
    <property type="entry name" value="AT07567P-RELATED"/>
    <property type="match status" value="1"/>
</dbReference>
<evidence type="ECO:0000256" key="1">
    <source>
        <dbReference type="ARBA" id="ARBA00004575"/>
    </source>
</evidence>
<evidence type="ECO:0000256" key="2">
    <source>
        <dbReference type="ARBA" id="ARBA00005748"/>
    </source>
</evidence>
<feature type="transmembrane region" description="Helical" evidence="8">
    <location>
        <begin position="284"/>
        <end position="303"/>
    </location>
</feature>